<protein>
    <submittedName>
        <fullName evidence="8">Helicase IV</fullName>
        <ecNumber evidence="8">3.6.4.12</ecNumber>
    </submittedName>
</protein>
<evidence type="ECO:0000256" key="6">
    <source>
        <dbReference type="SAM" id="Coils"/>
    </source>
</evidence>
<keyword evidence="1 5" id="KW-0547">Nucleotide-binding</keyword>
<organism evidence="8 9">
    <name type="scientific">Faecalicatena contorta</name>
    <dbReference type="NCBI Taxonomy" id="39482"/>
    <lineage>
        <taxon>Bacteria</taxon>
        <taxon>Bacillati</taxon>
        <taxon>Bacillota</taxon>
        <taxon>Clostridia</taxon>
        <taxon>Lachnospirales</taxon>
        <taxon>Lachnospiraceae</taxon>
        <taxon>Faecalicatena</taxon>
    </lineage>
</organism>
<dbReference type="GO" id="GO:0005524">
    <property type="term" value="F:ATP binding"/>
    <property type="evidence" value="ECO:0007669"/>
    <property type="project" value="UniProtKB-UniRule"/>
</dbReference>
<dbReference type="InterPro" id="IPR027785">
    <property type="entry name" value="UvrD-like_helicase_C"/>
</dbReference>
<dbReference type="Pfam" id="PF13538">
    <property type="entry name" value="UvrD_C_2"/>
    <property type="match status" value="1"/>
</dbReference>
<dbReference type="Gene3D" id="3.40.50.300">
    <property type="entry name" value="P-loop containing nucleotide triphosphate hydrolases"/>
    <property type="match status" value="2"/>
</dbReference>
<dbReference type="PANTHER" id="PTHR11070">
    <property type="entry name" value="UVRD / RECB / PCRA DNA HELICASE FAMILY MEMBER"/>
    <property type="match status" value="1"/>
</dbReference>
<dbReference type="GO" id="GO:0003677">
    <property type="term" value="F:DNA binding"/>
    <property type="evidence" value="ECO:0007669"/>
    <property type="project" value="InterPro"/>
</dbReference>
<feature type="domain" description="UvrD-like helicase ATP-binding" evidence="7">
    <location>
        <begin position="214"/>
        <end position="540"/>
    </location>
</feature>
<feature type="binding site" evidence="5">
    <location>
        <begin position="235"/>
        <end position="242"/>
    </location>
    <ligand>
        <name>ATP</name>
        <dbReference type="ChEBI" id="CHEBI:30616"/>
    </ligand>
</feature>
<sequence length="694" mass="79519">MSELSRSDKKTEIECVESVQFPDEAAHLDMINGKLDAALQEAHSDLERMDQEYMDAKRYMADYRGELDPHEMFQNELALRQIDHTGAFAAGVWEKLSKLKGSPYFARIDFQEEGRKMAEKYYIGRFTFNYENELLIYDWRSPVAGMFYDSESGPAGYDAPIGRIEGNLTRKRQFKIKDGELEYTLESAVNIQDDVLQRELSHTSDEKMKSIISTIQKEQNQIIRNENTGTILIQGVAGSGKTSIALHRIAFLLYRFKDRLKAGNITIISPNKVFGDYISTVLPELGEEPIYGVSFTDIAAVQLEGVIAYEPDKDPLETNDAKWSERARFKSTLDFVEKMEAFLEELPHFIFEPQAYTFGRFTAEADFIQSRFLAYPSYPIKKRLQQTAEDIHDRFDTDNFMGDDIPRPGSILKSLNKMLKIKSSLALYKAFYQWIGQPGMLVFPAKQTLEWADVYPFLYLHASFEGLQQSKRIKHLVIDEMQDYTPIQYAVINHLFPCPKTILGDFGQFINPNHLNTIEDLRRQYSEASLVELTKSYRSTYEIITFAKQIQQTARLEPIERHGPAPQMIPSEDTRDEIRKIKKAIKTFQESGYASMGIILKTNKKAAAVHKQLSRDHKIHLISPESTSFTNGISITSIQMSKGLEFDEVIILDADSETYKTQYDKGLLYIAATRAMHQLTILYTGSPSPYLPKK</sequence>
<feature type="coiled-coil region" evidence="6">
    <location>
        <begin position="32"/>
        <end position="66"/>
    </location>
</feature>
<dbReference type="SUPFAM" id="SSF52540">
    <property type="entry name" value="P-loop containing nucleoside triphosphate hydrolases"/>
    <property type="match status" value="1"/>
</dbReference>
<name>A0A174H4H0_9FIRM</name>
<accession>A0A174H4H0</accession>
<dbReference type="InterPro" id="IPR027417">
    <property type="entry name" value="P-loop_NTPase"/>
</dbReference>
<dbReference type="AlphaFoldDB" id="A0A174H4H0"/>
<dbReference type="EC" id="3.6.4.12" evidence="8"/>
<keyword evidence="4 5" id="KW-0067">ATP-binding</keyword>
<dbReference type="OrthoDB" id="9787585at2"/>
<reference evidence="8 9" key="1">
    <citation type="submission" date="2015-09" db="EMBL/GenBank/DDBJ databases">
        <authorList>
            <consortium name="Pathogen Informatics"/>
        </authorList>
    </citation>
    <scope>NUCLEOTIDE SEQUENCE [LARGE SCALE GENOMIC DNA]</scope>
    <source>
        <strain evidence="8 9">2789STDY5834876</strain>
    </source>
</reference>
<dbReference type="GO" id="GO:0005829">
    <property type="term" value="C:cytosol"/>
    <property type="evidence" value="ECO:0007669"/>
    <property type="project" value="TreeGrafter"/>
</dbReference>
<dbReference type="InterPro" id="IPR000212">
    <property type="entry name" value="DNA_helicase_UvrD/REP"/>
</dbReference>
<dbReference type="PANTHER" id="PTHR11070:SF17">
    <property type="entry name" value="DNA HELICASE IV"/>
    <property type="match status" value="1"/>
</dbReference>
<evidence type="ECO:0000256" key="2">
    <source>
        <dbReference type="ARBA" id="ARBA00022801"/>
    </source>
</evidence>
<dbReference type="EMBL" id="CYZU01000029">
    <property type="protein sequence ID" value="CUO69794.1"/>
    <property type="molecule type" value="Genomic_DNA"/>
</dbReference>
<dbReference type="RefSeq" id="WP_055153955.1">
    <property type="nucleotide sequence ID" value="NZ_CYZU01000029.1"/>
</dbReference>
<dbReference type="GO" id="GO:0043138">
    <property type="term" value="F:3'-5' DNA helicase activity"/>
    <property type="evidence" value="ECO:0007669"/>
    <property type="project" value="TreeGrafter"/>
</dbReference>
<dbReference type="Proteomes" id="UP000095544">
    <property type="component" value="Unassembled WGS sequence"/>
</dbReference>
<dbReference type="PROSITE" id="PS51198">
    <property type="entry name" value="UVRD_HELICASE_ATP_BIND"/>
    <property type="match status" value="1"/>
</dbReference>
<dbReference type="InterPro" id="IPR014016">
    <property type="entry name" value="UvrD-like_ATP-bd"/>
</dbReference>
<evidence type="ECO:0000313" key="8">
    <source>
        <dbReference type="EMBL" id="CUO69794.1"/>
    </source>
</evidence>
<keyword evidence="2 5" id="KW-0378">Hydrolase</keyword>
<evidence type="ECO:0000256" key="3">
    <source>
        <dbReference type="ARBA" id="ARBA00022806"/>
    </source>
</evidence>
<dbReference type="GO" id="GO:0016787">
    <property type="term" value="F:hydrolase activity"/>
    <property type="evidence" value="ECO:0007669"/>
    <property type="project" value="UniProtKB-UniRule"/>
</dbReference>
<evidence type="ECO:0000256" key="5">
    <source>
        <dbReference type="PROSITE-ProRule" id="PRU00560"/>
    </source>
</evidence>
<evidence type="ECO:0000259" key="7">
    <source>
        <dbReference type="PROSITE" id="PS51198"/>
    </source>
</evidence>
<keyword evidence="3 5" id="KW-0347">Helicase</keyword>
<proteinExistence type="predicted"/>
<evidence type="ECO:0000256" key="4">
    <source>
        <dbReference type="ARBA" id="ARBA00022840"/>
    </source>
</evidence>
<evidence type="ECO:0000313" key="9">
    <source>
        <dbReference type="Proteomes" id="UP000095544"/>
    </source>
</evidence>
<dbReference type="GO" id="GO:0000725">
    <property type="term" value="P:recombinational repair"/>
    <property type="evidence" value="ECO:0007669"/>
    <property type="project" value="TreeGrafter"/>
</dbReference>
<keyword evidence="6" id="KW-0175">Coiled coil</keyword>
<gene>
    <name evidence="8" type="primary">helD_1</name>
    <name evidence="8" type="ORF">ERS852491_03003</name>
</gene>
<evidence type="ECO:0000256" key="1">
    <source>
        <dbReference type="ARBA" id="ARBA00022741"/>
    </source>
</evidence>
<dbReference type="STRING" id="39482.ERS852491_03003"/>